<sequence length="160" mass="18195">MFKKDNFLILLILACSIVIVCTLQLNHMLYVVRYIVASEAVLFVIIFIVKLWQSPVGLKHKGLMLLSLFPFICVLILLFPFTHSSYSQMPSEDTTIQALNTINAYWEAGCGSVLFCFVTFFAIKVQRFYGEVGQPKVVHIQETSNVPRRRRVVSLMEDGG</sequence>
<gene>
    <name evidence="2" type="ORF">KDA_59910</name>
</gene>
<organism evidence="2 3">
    <name type="scientific">Dictyobacter alpinus</name>
    <dbReference type="NCBI Taxonomy" id="2014873"/>
    <lineage>
        <taxon>Bacteria</taxon>
        <taxon>Bacillati</taxon>
        <taxon>Chloroflexota</taxon>
        <taxon>Ktedonobacteria</taxon>
        <taxon>Ktedonobacterales</taxon>
        <taxon>Dictyobacteraceae</taxon>
        <taxon>Dictyobacter</taxon>
    </lineage>
</organism>
<keyword evidence="1" id="KW-1133">Transmembrane helix</keyword>
<reference evidence="3" key="1">
    <citation type="submission" date="2018-12" db="EMBL/GenBank/DDBJ databases">
        <title>Tengunoibacter tsumagoiensis gen. nov., sp. nov., Dictyobacter kobayashii sp. nov., D. alpinus sp. nov., and D. joshuensis sp. nov. and description of Dictyobacteraceae fam. nov. within the order Ktedonobacterales isolated from Tengu-no-mugimeshi.</title>
        <authorList>
            <person name="Wang C.M."/>
            <person name="Zheng Y."/>
            <person name="Sakai Y."/>
            <person name="Toyoda A."/>
            <person name="Minakuchi Y."/>
            <person name="Abe K."/>
            <person name="Yokota A."/>
            <person name="Yabe S."/>
        </authorList>
    </citation>
    <scope>NUCLEOTIDE SEQUENCE [LARGE SCALE GENOMIC DNA]</scope>
    <source>
        <strain evidence="3">Uno16</strain>
    </source>
</reference>
<evidence type="ECO:0000256" key="1">
    <source>
        <dbReference type="SAM" id="Phobius"/>
    </source>
</evidence>
<comment type="caution">
    <text evidence="2">The sequence shown here is derived from an EMBL/GenBank/DDBJ whole genome shotgun (WGS) entry which is preliminary data.</text>
</comment>
<feature type="transmembrane region" description="Helical" evidence="1">
    <location>
        <begin position="102"/>
        <end position="123"/>
    </location>
</feature>
<keyword evidence="1" id="KW-0812">Transmembrane</keyword>
<name>A0A402BGY8_9CHLR</name>
<proteinExistence type="predicted"/>
<dbReference type="Proteomes" id="UP000287171">
    <property type="component" value="Unassembled WGS sequence"/>
</dbReference>
<dbReference type="EMBL" id="BIFT01000002">
    <property type="protein sequence ID" value="GCE30507.1"/>
    <property type="molecule type" value="Genomic_DNA"/>
</dbReference>
<feature type="transmembrane region" description="Helical" evidence="1">
    <location>
        <begin position="31"/>
        <end position="51"/>
    </location>
</feature>
<evidence type="ECO:0000313" key="2">
    <source>
        <dbReference type="EMBL" id="GCE30507.1"/>
    </source>
</evidence>
<dbReference type="AlphaFoldDB" id="A0A402BGY8"/>
<feature type="transmembrane region" description="Helical" evidence="1">
    <location>
        <begin position="63"/>
        <end position="82"/>
    </location>
</feature>
<keyword evidence="3" id="KW-1185">Reference proteome</keyword>
<evidence type="ECO:0000313" key="3">
    <source>
        <dbReference type="Proteomes" id="UP000287171"/>
    </source>
</evidence>
<accession>A0A402BGY8</accession>
<feature type="transmembrane region" description="Helical" evidence="1">
    <location>
        <begin position="7"/>
        <end position="25"/>
    </location>
</feature>
<keyword evidence="1" id="KW-0472">Membrane</keyword>
<protein>
    <submittedName>
        <fullName evidence="2">Uncharacterized protein</fullName>
    </submittedName>
</protein>